<feature type="compositionally biased region" description="Polar residues" evidence="1">
    <location>
        <begin position="677"/>
        <end position="686"/>
    </location>
</feature>
<keyword evidence="3" id="KW-1185">Reference proteome</keyword>
<feature type="compositionally biased region" description="Polar residues" evidence="1">
    <location>
        <begin position="362"/>
        <end position="371"/>
    </location>
</feature>
<evidence type="ECO:0000256" key="1">
    <source>
        <dbReference type="SAM" id="MobiDB-lite"/>
    </source>
</evidence>
<feature type="compositionally biased region" description="Low complexity" evidence="1">
    <location>
        <begin position="123"/>
        <end position="133"/>
    </location>
</feature>
<feature type="compositionally biased region" description="Low complexity" evidence="1">
    <location>
        <begin position="491"/>
        <end position="507"/>
    </location>
</feature>
<feature type="compositionally biased region" description="Polar residues" evidence="1">
    <location>
        <begin position="508"/>
        <end position="521"/>
    </location>
</feature>
<feature type="compositionally biased region" description="Low complexity" evidence="1">
    <location>
        <begin position="661"/>
        <end position="676"/>
    </location>
</feature>
<evidence type="ECO:0000313" key="2">
    <source>
        <dbReference type="EMBL" id="KXS16659.1"/>
    </source>
</evidence>
<name>A0A139AIW1_GONPJ</name>
<evidence type="ECO:0000313" key="3">
    <source>
        <dbReference type="Proteomes" id="UP000070544"/>
    </source>
</evidence>
<feature type="compositionally biased region" description="Polar residues" evidence="1">
    <location>
        <begin position="100"/>
        <end position="113"/>
    </location>
</feature>
<accession>A0A139AIW1</accession>
<proteinExistence type="predicted"/>
<feature type="compositionally biased region" description="Low complexity" evidence="1">
    <location>
        <begin position="1"/>
        <end position="28"/>
    </location>
</feature>
<feature type="compositionally biased region" description="Polar residues" evidence="1">
    <location>
        <begin position="446"/>
        <end position="460"/>
    </location>
</feature>
<dbReference type="OrthoDB" id="2149390at2759"/>
<organism evidence="2 3">
    <name type="scientific">Gonapodya prolifera (strain JEL478)</name>
    <name type="common">Monoblepharis prolifera</name>
    <dbReference type="NCBI Taxonomy" id="1344416"/>
    <lineage>
        <taxon>Eukaryota</taxon>
        <taxon>Fungi</taxon>
        <taxon>Fungi incertae sedis</taxon>
        <taxon>Chytridiomycota</taxon>
        <taxon>Chytridiomycota incertae sedis</taxon>
        <taxon>Monoblepharidomycetes</taxon>
        <taxon>Monoblepharidales</taxon>
        <taxon>Gonapodyaceae</taxon>
        <taxon>Gonapodya</taxon>
    </lineage>
</organism>
<feature type="compositionally biased region" description="Gly residues" evidence="1">
    <location>
        <begin position="726"/>
        <end position="746"/>
    </location>
</feature>
<feature type="region of interest" description="Disordered" evidence="1">
    <location>
        <begin position="253"/>
        <end position="295"/>
    </location>
</feature>
<feature type="region of interest" description="Disordered" evidence="1">
    <location>
        <begin position="641"/>
        <end position="746"/>
    </location>
</feature>
<gene>
    <name evidence="2" type="ORF">M427DRAFT_68953</name>
</gene>
<dbReference type="AlphaFoldDB" id="A0A139AIW1"/>
<dbReference type="EMBL" id="KQ965751">
    <property type="protein sequence ID" value="KXS16659.1"/>
    <property type="molecule type" value="Genomic_DNA"/>
</dbReference>
<feature type="compositionally biased region" description="Acidic residues" evidence="1">
    <location>
        <begin position="138"/>
        <end position="157"/>
    </location>
</feature>
<protein>
    <submittedName>
        <fullName evidence="2">Uncharacterized protein</fullName>
    </submittedName>
</protein>
<feature type="region of interest" description="Disordered" evidence="1">
    <location>
        <begin position="357"/>
        <end position="381"/>
    </location>
</feature>
<dbReference type="Proteomes" id="UP000070544">
    <property type="component" value="Unassembled WGS sequence"/>
</dbReference>
<feature type="region of interest" description="Disordered" evidence="1">
    <location>
        <begin position="1"/>
        <end position="205"/>
    </location>
</feature>
<feature type="region of interest" description="Disordered" evidence="1">
    <location>
        <begin position="444"/>
        <end position="534"/>
    </location>
</feature>
<sequence length="773" mass="80034">MESGDSPSSLPIPSSRLSPPLPSESSHPATLAGRNFLPPNRRVRMPQSPASRMSRLRNGVQTFGPPAGMFVVPLNDLEQQSLGQNEGVGVPSDGRMGRSPSISLVSLPNTGAEGSNLGGNRVPSRSSSLFSLPRETESDTAFDEDGDGDSDSDDELEGYSVHSRRPHHGPASQTTSGSSQSSLPVTGKRLGSAMDTDSNGSDSPRFGPVFGVQSFQFPALGGGSAVAAFGNNVFNHLNATGWLNTLQTAQEPLSLPPSASPAKRRRVSSPHFTGSDIAMEDVPLGSPGLQGRTPRQTPNNYSLDAASFFSSAGVGVLDGAITDSPQMDSIDTMMMSPRTGSPATEPDLGTATLAPGLPSAFPSRQSGTGIPTTPRRESFSVSHALRSTKAGISRVSALLAAERNPAAVEAIHERETTTLLKGTDGRDSSAALTLHPHPVVHHGTLSWVSGDTSPSGTEFPTQGLDRPVSAQHPHFHTGTRLRSVALVDVAPDSPSMMSSGPDSSTGDLSESNSATPTSVPSVTDLPKVSSPAMSGSSLVIEDDALGAVGGVPLAMQLAPVPNKEIRNPAQYVSHTSKLNPENNYLNRSAHPEVYGSSPVLTTFVPSPSGTPVVTAVTLSPGLGRSLKRKFSEDPTQLHLDSVKRHHRTQSGASISPHGHVSTASGSPSPSSNSAMSITPTAPSPSTELRPRATPGRVWADGGSVSSILLKPRRSDSTDTQQSEGGVSEGGMLQMGGPGKIGGHGHGGGFLNIQGAQEELVRMKIKGGIGGEGE</sequence>
<reference evidence="2 3" key="1">
    <citation type="journal article" date="2015" name="Genome Biol. Evol.">
        <title>Phylogenomic analyses indicate that early fungi evolved digesting cell walls of algal ancestors of land plants.</title>
        <authorList>
            <person name="Chang Y."/>
            <person name="Wang S."/>
            <person name="Sekimoto S."/>
            <person name="Aerts A.L."/>
            <person name="Choi C."/>
            <person name="Clum A."/>
            <person name="LaButti K.M."/>
            <person name="Lindquist E.A."/>
            <person name="Yee Ngan C."/>
            <person name="Ohm R.A."/>
            <person name="Salamov A.A."/>
            <person name="Grigoriev I.V."/>
            <person name="Spatafora J.W."/>
            <person name="Berbee M.L."/>
        </authorList>
    </citation>
    <scope>NUCLEOTIDE SEQUENCE [LARGE SCALE GENOMIC DNA]</scope>
    <source>
        <strain evidence="2 3">JEL478</strain>
    </source>
</reference>
<feature type="compositionally biased region" description="Low complexity" evidence="1">
    <location>
        <begin position="172"/>
        <end position="182"/>
    </location>
</feature>